<evidence type="ECO:0000313" key="4">
    <source>
        <dbReference type="Proteomes" id="UP001558713"/>
    </source>
</evidence>
<name>A0ABD0ZQL3_CARAN</name>
<proteinExistence type="inferred from homology"/>
<organism evidence="3 4">
    <name type="scientific">Cardamine amara subsp. amara</name>
    <dbReference type="NCBI Taxonomy" id="228776"/>
    <lineage>
        <taxon>Eukaryota</taxon>
        <taxon>Viridiplantae</taxon>
        <taxon>Streptophyta</taxon>
        <taxon>Embryophyta</taxon>
        <taxon>Tracheophyta</taxon>
        <taxon>Spermatophyta</taxon>
        <taxon>Magnoliopsida</taxon>
        <taxon>eudicotyledons</taxon>
        <taxon>Gunneridae</taxon>
        <taxon>Pentapetalae</taxon>
        <taxon>rosids</taxon>
        <taxon>malvids</taxon>
        <taxon>Brassicales</taxon>
        <taxon>Brassicaceae</taxon>
        <taxon>Cardamineae</taxon>
        <taxon>Cardamine</taxon>
    </lineage>
</organism>
<evidence type="ECO:0000256" key="1">
    <source>
        <dbReference type="ARBA" id="ARBA00010975"/>
    </source>
</evidence>
<keyword evidence="4" id="KW-1185">Reference proteome</keyword>
<feature type="compositionally biased region" description="Basic and acidic residues" evidence="2">
    <location>
        <begin position="18"/>
        <end position="68"/>
    </location>
</feature>
<dbReference type="AlphaFoldDB" id="A0ABD0ZQL3"/>
<dbReference type="Proteomes" id="UP001558713">
    <property type="component" value="Unassembled WGS sequence"/>
</dbReference>
<feature type="region of interest" description="Disordered" evidence="2">
    <location>
        <begin position="1"/>
        <end position="163"/>
    </location>
</feature>
<dbReference type="PANTHER" id="PTHR33493:SF2">
    <property type="entry name" value="LATE EMBRYOGENESIS ABUNDANT PROTEIN 46"/>
    <property type="match status" value="1"/>
</dbReference>
<sequence>MQSMKETASNIAASAKSGMDKTKATLTEKAEQMKTRDPLQKEMATQKKEGRINQAEMQKREAMEHNAAMRESAGAGTGTGTGLGLGTATHSTTGQVGHGTGTHQMSALPGHGTGQPTGRVVEGTAVTDPIGTNTGTGRTTAHNTRVGGGGGTTGYGTGGGYSG</sequence>
<feature type="compositionally biased region" description="Polar residues" evidence="2">
    <location>
        <begin position="130"/>
        <end position="143"/>
    </location>
</feature>
<evidence type="ECO:0000313" key="3">
    <source>
        <dbReference type="EMBL" id="KAL1196897.1"/>
    </source>
</evidence>
<accession>A0ABD0ZQL3</accession>
<reference evidence="3 4" key="1">
    <citation type="submission" date="2024-04" db="EMBL/GenBank/DDBJ databases">
        <title>Genome assembly C_amara_ONT_v2.</title>
        <authorList>
            <person name="Yant L."/>
            <person name="Moore C."/>
            <person name="Slenker M."/>
        </authorList>
    </citation>
    <scope>NUCLEOTIDE SEQUENCE [LARGE SCALE GENOMIC DNA]</scope>
    <source>
        <tissue evidence="3">Leaf</tissue>
    </source>
</reference>
<dbReference type="EMBL" id="JBANAX010000696">
    <property type="protein sequence ID" value="KAL1196897.1"/>
    <property type="molecule type" value="Genomic_DNA"/>
</dbReference>
<dbReference type="InterPro" id="IPR005513">
    <property type="entry name" value="LEA_1"/>
</dbReference>
<comment type="caution">
    <text evidence="3">The sequence shown here is derived from an EMBL/GenBank/DDBJ whole genome shotgun (WGS) entry which is preliminary data.</text>
</comment>
<dbReference type="Pfam" id="PF03760">
    <property type="entry name" value="LEA_1"/>
    <property type="match status" value="1"/>
</dbReference>
<comment type="similarity">
    <text evidence="1">Belongs to the LEA type 1 family.</text>
</comment>
<feature type="compositionally biased region" description="Gly residues" evidence="2">
    <location>
        <begin position="75"/>
        <end position="85"/>
    </location>
</feature>
<evidence type="ECO:0000256" key="2">
    <source>
        <dbReference type="SAM" id="MobiDB-lite"/>
    </source>
</evidence>
<feature type="compositionally biased region" description="Gly residues" evidence="2">
    <location>
        <begin position="146"/>
        <end position="163"/>
    </location>
</feature>
<gene>
    <name evidence="3" type="ORF">V5N11_024702</name>
</gene>
<dbReference type="PANTHER" id="PTHR33493">
    <property type="entry name" value="LATE EMBRYOGENESIS ABUNDANT PROTEIN 6-RELATED"/>
    <property type="match status" value="1"/>
</dbReference>
<feature type="compositionally biased region" description="Low complexity" evidence="2">
    <location>
        <begin position="86"/>
        <end position="95"/>
    </location>
</feature>
<protein>
    <submittedName>
        <fullName evidence="3">Late embryogenesis abundant protein 46</fullName>
    </submittedName>
</protein>
<feature type="compositionally biased region" description="Polar residues" evidence="2">
    <location>
        <begin position="1"/>
        <end position="12"/>
    </location>
</feature>